<evidence type="ECO:0000256" key="1">
    <source>
        <dbReference type="SAM" id="MobiDB-lite"/>
    </source>
</evidence>
<protein>
    <recommendedName>
        <fullName evidence="4">Toxin-antitoxin system, antitoxin component, ribbon-helix-helix domain protein</fullName>
    </recommendedName>
</protein>
<feature type="region of interest" description="Disordered" evidence="1">
    <location>
        <begin position="1"/>
        <end position="22"/>
    </location>
</feature>
<evidence type="ECO:0008006" key="4">
    <source>
        <dbReference type="Google" id="ProtNLM"/>
    </source>
</evidence>
<proteinExistence type="predicted"/>
<evidence type="ECO:0000313" key="2">
    <source>
        <dbReference type="EMBL" id="PNV74361.1"/>
    </source>
</evidence>
<dbReference type="EMBL" id="MCRM02000015">
    <property type="protein sequence ID" value="PNV74361.1"/>
    <property type="molecule type" value="Genomic_DNA"/>
</dbReference>
<dbReference type="RefSeq" id="WP_010420198.1">
    <property type="nucleotide sequence ID" value="NZ_MCRM02000015.1"/>
</dbReference>
<accession>A0ABX4YGI0</accession>
<organism evidence="2 3">
    <name type="scientific">Leptospira inadai serovar Lyme</name>
    <dbReference type="NCBI Taxonomy" id="293084"/>
    <lineage>
        <taxon>Bacteria</taxon>
        <taxon>Pseudomonadati</taxon>
        <taxon>Spirochaetota</taxon>
        <taxon>Spirochaetia</taxon>
        <taxon>Leptospirales</taxon>
        <taxon>Leptospiraceae</taxon>
        <taxon>Leptospira</taxon>
    </lineage>
</organism>
<reference evidence="2" key="1">
    <citation type="submission" date="2018-01" db="EMBL/GenBank/DDBJ databases">
        <title>Genomic characterization of Leptospira inadai serogroup Lyme isolated from captured rat in Brazil and comparative analysis with human reference strain.</title>
        <authorList>
            <person name="Moreno L.Z."/>
            <person name="Loureiro A.P."/>
            <person name="Miraglia F."/>
            <person name="Kremer F.S."/>
            <person name="Eslabao M.R."/>
            <person name="Dellagostin O.A."/>
            <person name="Lilenbaum W."/>
            <person name="Moreno A.M."/>
        </authorList>
    </citation>
    <scope>NUCLEOTIDE SEQUENCE [LARGE SCALE GENOMIC DNA]</scope>
    <source>
        <strain evidence="2">M34/99</strain>
    </source>
</reference>
<comment type="caution">
    <text evidence="2">The sequence shown here is derived from an EMBL/GenBank/DDBJ whole genome shotgun (WGS) entry which is preliminary data.</text>
</comment>
<sequence>MANDPVSSDNGKQTPKAQTADEFLLQKEIQSGQPITPRIRELFYKRLKLKKTNEEAWKSIYGD</sequence>
<dbReference type="Proteomes" id="UP000094669">
    <property type="component" value="Unassembled WGS sequence"/>
</dbReference>
<name>A0ABX4YGI0_9LEPT</name>
<feature type="compositionally biased region" description="Polar residues" evidence="1">
    <location>
        <begin position="1"/>
        <end position="17"/>
    </location>
</feature>
<keyword evidence="3" id="KW-1185">Reference proteome</keyword>
<gene>
    <name evidence="2" type="ORF">BES34_014350</name>
</gene>
<evidence type="ECO:0000313" key="3">
    <source>
        <dbReference type="Proteomes" id="UP000094669"/>
    </source>
</evidence>